<gene>
    <name evidence="1" type="ORF">FS320_26635</name>
</gene>
<dbReference type="EMBL" id="VOSK01000159">
    <property type="protein sequence ID" value="MPR28623.1"/>
    <property type="molecule type" value="Genomic_DNA"/>
</dbReference>
<evidence type="ECO:0000313" key="1">
    <source>
        <dbReference type="EMBL" id="MPR28623.1"/>
    </source>
</evidence>
<sequence length="133" mass="14189">MRTRLHALSEQDEATILAALRFYLQNGQGEMALRNPDVHATATCGGRHPALATGSVEELFSRIDLQGFDLFLTVGVDIEGDTMWEIGTSEPEIQAAAAEIAEISAAPPRVYRLPAQPGVGELASEPIAFAQAA</sequence>
<dbReference type="AlphaFoldDB" id="A0A5N7MNX9"/>
<protein>
    <submittedName>
        <fullName evidence="1">Uncharacterized protein</fullName>
    </submittedName>
</protein>
<dbReference type="RefSeq" id="WP_152715045.1">
    <property type="nucleotide sequence ID" value="NZ_VOSJ01000256.1"/>
</dbReference>
<name>A0A5N7MNX9_9HYPH</name>
<organism evidence="1 2">
    <name type="scientific">Microvirga tunisiensis</name>
    <dbReference type="NCBI Taxonomy" id="2108360"/>
    <lineage>
        <taxon>Bacteria</taxon>
        <taxon>Pseudomonadati</taxon>
        <taxon>Pseudomonadota</taxon>
        <taxon>Alphaproteobacteria</taxon>
        <taxon>Hyphomicrobiales</taxon>
        <taxon>Methylobacteriaceae</taxon>
        <taxon>Microvirga</taxon>
    </lineage>
</organism>
<proteinExistence type="predicted"/>
<evidence type="ECO:0000313" key="2">
    <source>
        <dbReference type="Proteomes" id="UP000403266"/>
    </source>
</evidence>
<dbReference type="Proteomes" id="UP000403266">
    <property type="component" value="Unassembled WGS sequence"/>
</dbReference>
<comment type="caution">
    <text evidence="1">The sequence shown here is derived from an EMBL/GenBank/DDBJ whole genome shotgun (WGS) entry which is preliminary data.</text>
</comment>
<accession>A0A5N7MNX9</accession>
<reference evidence="1 2" key="1">
    <citation type="journal article" date="2019" name="Syst. Appl. Microbiol.">
        <title>Microvirga tunisiensis sp. nov., a root nodule symbiotic bacterium isolated from Lupinus micranthus and L. luteus grown in Northern Tunisia.</title>
        <authorList>
            <person name="Msaddak A."/>
            <person name="Rejili M."/>
            <person name="Duran D."/>
            <person name="Mars M."/>
            <person name="Palacios J.M."/>
            <person name="Ruiz-Argueso T."/>
            <person name="Rey L."/>
            <person name="Imperial J."/>
        </authorList>
    </citation>
    <scope>NUCLEOTIDE SEQUENCE [LARGE SCALE GENOMIC DNA]</scope>
    <source>
        <strain evidence="1 2">Lmie10</strain>
    </source>
</reference>
<keyword evidence="2" id="KW-1185">Reference proteome</keyword>